<accession>A0A173LHV0</accession>
<dbReference type="KEGG" id="dtm:BJL86_1052"/>
<dbReference type="EMBL" id="CP015961">
    <property type="protein sequence ID" value="ANI91845.1"/>
    <property type="molecule type" value="Genomic_DNA"/>
</dbReference>
<evidence type="ECO:0008006" key="3">
    <source>
        <dbReference type="Google" id="ProtNLM"/>
    </source>
</evidence>
<name>A0A173LHV0_9ACTN</name>
<keyword evidence="2" id="KW-1185">Reference proteome</keyword>
<reference evidence="1 2" key="1">
    <citation type="submission" date="2016-06" db="EMBL/GenBank/DDBJ databases">
        <title>Complete genome sequence of a saline-alkali tolerant type strain Dietzia timorensis ID05-A0528T.</title>
        <authorList>
            <person name="Wu X."/>
        </authorList>
    </citation>
    <scope>NUCLEOTIDE SEQUENCE [LARGE SCALE GENOMIC DNA]</scope>
    <source>
        <strain evidence="1 2">ID05-A0528</strain>
    </source>
</reference>
<dbReference type="Proteomes" id="UP000186104">
    <property type="component" value="Chromosome"/>
</dbReference>
<dbReference type="RefSeq" id="WP_231887218.1">
    <property type="nucleotide sequence ID" value="NZ_CP015961.1"/>
</dbReference>
<evidence type="ECO:0000313" key="1">
    <source>
        <dbReference type="EMBL" id="ANI91845.1"/>
    </source>
</evidence>
<gene>
    <name evidence="1" type="ORF">BJL86_1052</name>
</gene>
<dbReference type="STRING" id="499555.BJL86_1052"/>
<protein>
    <recommendedName>
        <fullName evidence="3">Aminoglycoside phosphotransferase domain-containing protein</fullName>
    </recommendedName>
</protein>
<sequence length="308" mass="33205">MSPQPVPEQIRRVFGVPEGDFVPEPGTAARWRVGDVVCSRVADATVATLSARAREKLTLDGVGVARAMRGTDGRYVVGGWRADRYARGELLARPDEIIALGDYLGRALAGVILPRRRSSDALWRPAAVFDHAMEAAWSGEPSRDLDSGLQFHMEQGGERFEGHRAEALIAATGMARLRDSIDDAGRAESSRQPSPSRAVDAPVAHIDLAHSLRFTEDGPLLVDVVTAPADPIRGQAIAAVDLLSAKAAGEDLLWRWALVPGWSKNVVCAMAYRLSVHALHPDSSQPAFAGLRSATEIVDRFARSAHNL</sequence>
<dbReference type="AlphaFoldDB" id="A0A173LHV0"/>
<evidence type="ECO:0000313" key="2">
    <source>
        <dbReference type="Proteomes" id="UP000186104"/>
    </source>
</evidence>
<organism evidence="1 2">
    <name type="scientific">Dietzia timorensis</name>
    <dbReference type="NCBI Taxonomy" id="499555"/>
    <lineage>
        <taxon>Bacteria</taxon>
        <taxon>Bacillati</taxon>
        <taxon>Actinomycetota</taxon>
        <taxon>Actinomycetes</taxon>
        <taxon>Mycobacteriales</taxon>
        <taxon>Dietziaceae</taxon>
        <taxon>Dietzia</taxon>
    </lineage>
</organism>
<proteinExistence type="predicted"/>